<comment type="caution">
    <text evidence="1">The sequence shown here is derived from an EMBL/GenBank/DDBJ whole genome shotgun (WGS) entry which is preliminary data.</text>
</comment>
<evidence type="ECO:0000313" key="2">
    <source>
        <dbReference type="Proteomes" id="UP000790709"/>
    </source>
</evidence>
<protein>
    <submittedName>
        <fullName evidence="1">Uncharacterized protein</fullName>
    </submittedName>
</protein>
<organism evidence="1 2">
    <name type="scientific">Leucogyrophana mollusca</name>
    <dbReference type="NCBI Taxonomy" id="85980"/>
    <lineage>
        <taxon>Eukaryota</taxon>
        <taxon>Fungi</taxon>
        <taxon>Dikarya</taxon>
        <taxon>Basidiomycota</taxon>
        <taxon>Agaricomycotina</taxon>
        <taxon>Agaricomycetes</taxon>
        <taxon>Agaricomycetidae</taxon>
        <taxon>Boletales</taxon>
        <taxon>Boletales incertae sedis</taxon>
        <taxon>Leucogyrophana</taxon>
    </lineage>
</organism>
<reference evidence="1" key="1">
    <citation type="journal article" date="2021" name="New Phytol.">
        <title>Evolutionary innovations through gain and loss of genes in the ectomycorrhizal Boletales.</title>
        <authorList>
            <person name="Wu G."/>
            <person name="Miyauchi S."/>
            <person name="Morin E."/>
            <person name="Kuo A."/>
            <person name="Drula E."/>
            <person name="Varga T."/>
            <person name="Kohler A."/>
            <person name="Feng B."/>
            <person name="Cao Y."/>
            <person name="Lipzen A."/>
            <person name="Daum C."/>
            <person name="Hundley H."/>
            <person name="Pangilinan J."/>
            <person name="Johnson J."/>
            <person name="Barry K."/>
            <person name="LaButti K."/>
            <person name="Ng V."/>
            <person name="Ahrendt S."/>
            <person name="Min B."/>
            <person name="Choi I.G."/>
            <person name="Park H."/>
            <person name="Plett J.M."/>
            <person name="Magnuson J."/>
            <person name="Spatafora J.W."/>
            <person name="Nagy L.G."/>
            <person name="Henrissat B."/>
            <person name="Grigoriev I.V."/>
            <person name="Yang Z.L."/>
            <person name="Xu J."/>
            <person name="Martin F.M."/>
        </authorList>
    </citation>
    <scope>NUCLEOTIDE SEQUENCE</scope>
    <source>
        <strain evidence="1">KUC20120723A-06</strain>
    </source>
</reference>
<dbReference type="EMBL" id="MU266569">
    <property type="protein sequence ID" value="KAH7920599.1"/>
    <property type="molecule type" value="Genomic_DNA"/>
</dbReference>
<evidence type="ECO:0000313" key="1">
    <source>
        <dbReference type="EMBL" id="KAH7920599.1"/>
    </source>
</evidence>
<proteinExistence type="predicted"/>
<dbReference type="Proteomes" id="UP000790709">
    <property type="component" value="Unassembled WGS sequence"/>
</dbReference>
<sequence>MPHRTGLPSAQNIPRDKASLLGRTGADSLAGNKAKPKPSSSSAATCFLRQSCYYMHAALVFLHFCLVGVAIRHTERKAIVSISSNDTVLTTALSASLQAFYTLYATLLVYITQRLAISRGLFQYQTLTATHDGMRAWIGLGTACDCLWNQTKLATTPLKVFCVAIYLSCIAALHIASSSIMQFQNFNNTITTSVSTALGWPDNSWFSVAEYQTYNSSSTTTWNAISSVAPFVANLSGISTAGLTGSTVYDVLALNGGTGNATVNATTVNVQCGVITGGAYNATSAVITFPPSPNGFQQSFTPYIDQVIDFGSPGSNVVFMVTTALNASSALLETAAITLPWYHFESSTNLTAVPSVLNMYMVSCNVSIVQASATVDVQSNKLLAIGSPEPSFSSEWSAVSSDSLFVSSDSPPNASWASYPFSYAPTSNVKINDAACVGEGCTPQYSLNVAEVYFMQLLGLNATQINPYLGAAAYNIPAYVSDTTPSSTLSASQMEIALSRLLASMIWTAGLLGEASGGFDRLTGSTAITQPVLQMRLNINWIPLSVALGASVMLLALSIYMIGLGSDGVGKGNSVYGMGVLELIWLASRSPELREGVGGVTNPTADNLRAAGMFDVRLADVGREDDEETYDLYKHKLVLDLTSDATLADRSGELFSKGGVSSQENEYISRIHWILHDGKCSSVSSQPSAQCKIPDGLTHTERFQRLEAEVSNIVPLFSLANHRKRSPRLKEPS</sequence>
<gene>
    <name evidence="1" type="ORF">BV22DRAFT_790915</name>
</gene>
<name>A0ACB8B5S3_9AGAM</name>
<accession>A0ACB8B5S3</accession>
<keyword evidence="2" id="KW-1185">Reference proteome</keyword>